<name>A0A291QMN7_9ACTN</name>
<reference evidence="2 3" key="1">
    <citation type="submission" date="2017-08" db="EMBL/GenBank/DDBJ databases">
        <title>Complete Genome Sequence of Streptomyces formicae KY5, the formicamycin producer.</title>
        <authorList>
            <person name="Holmes N.A."/>
            <person name="Devine R."/>
            <person name="Qin Z."/>
            <person name="Seipke R.F."/>
            <person name="Wilkinson B."/>
            <person name="Hutchings M.I."/>
        </authorList>
    </citation>
    <scope>NUCLEOTIDE SEQUENCE [LARGE SCALE GENOMIC DNA]</scope>
    <source>
        <strain evidence="2 3">KY5</strain>
    </source>
</reference>
<evidence type="ECO:0000259" key="1">
    <source>
        <dbReference type="Pfam" id="PF03625"/>
    </source>
</evidence>
<proteinExistence type="predicted"/>
<protein>
    <submittedName>
        <fullName evidence="2">Putative inner membrane or exported protein</fullName>
    </submittedName>
</protein>
<dbReference type="PANTHER" id="PTHR38342:SF2">
    <property type="entry name" value="INNER MEMBRANE OR EXPORTED"/>
    <property type="match status" value="1"/>
</dbReference>
<organism evidence="2 3">
    <name type="scientific">Streptomyces formicae</name>
    <dbReference type="NCBI Taxonomy" id="1616117"/>
    <lineage>
        <taxon>Bacteria</taxon>
        <taxon>Bacillati</taxon>
        <taxon>Actinomycetota</taxon>
        <taxon>Actinomycetes</taxon>
        <taxon>Kitasatosporales</taxon>
        <taxon>Streptomycetaceae</taxon>
        <taxon>Streptomyces</taxon>
    </lineage>
</organism>
<dbReference type="Pfam" id="PF03625">
    <property type="entry name" value="DUF302"/>
    <property type="match status" value="1"/>
</dbReference>
<gene>
    <name evidence="2" type="ORF">KY5_7758</name>
</gene>
<dbReference type="Gene3D" id="3.30.310.70">
    <property type="entry name" value="TT1751-like domain"/>
    <property type="match status" value="1"/>
</dbReference>
<sequence length="136" mass="14814">MPSETASGLVTLPAPGTVDAVVDRLRAAATEAGHHVLAVIDHQANAEKVDMTLRPTRLVLFGRPAVGTRLMQDRRTSGIDLPSKVLVWQDEHGETQLTYSTGAWLANRHGLKTSGRENALRLESAVREFVAQARRP</sequence>
<dbReference type="AlphaFoldDB" id="A0A291QMN7"/>
<keyword evidence="3" id="KW-1185">Reference proteome</keyword>
<dbReference type="KEGG" id="sfk:KY5_7758"/>
<dbReference type="EMBL" id="CP022685">
    <property type="protein sequence ID" value="ATL32776.1"/>
    <property type="molecule type" value="Genomic_DNA"/>
</dbReference>
<dbReference type="SUPFAM" id="SSF103247">
    <property type="entry name" value="TT1751-like"/>
    <property type="match status" value="1"/>
</dbReference>
<dbReference type="InterPro" id="IPR035923">
    <property type="entry name" value="TT1751-like_sf"/>
</dbReference>
<evidence type="ECO:0000313" key="2">
    <source>
        <dbReference type="EMBL" id="ATL32776.1"/>
    </source>
</evidence>
<accession>A0A291QMN7</accession>
<dbReference type="Proteomes" id="UP000221011">
    <property type="component" value="Chromosome"/>
</dbReference>
<dbReference type="PANTHER" id="PTHR38342">
    <property type="entry name" value="SLR5037 PROTEIN"/>
    <property type="match status" value="1"/>
</dbReference>
<dbReference type="CDD" id="cd14797">
    <property type="entry name" value="DUF302"/>
    <property type="match status" value="1"/>
</dbReference>
<dbReference type="InterPro" id="IPR005180">
    <property type="entry name" value="DUF302"/>
</dbReference>
<feature type="domain" description="DUF302" evidence="1">
    <location>
        <begin position="40"/>
        <end position="99"/>
    </location>
</feature>
<evidence type="ECO:0000313" key="3">
    <source>
        <dbReference type="Proteomes" id="UP000221011"/>
    </source>
</evidence>